<organism evidence="1 2">
    <name type="scientific">Plectus sambesii</name>
    <dbReference type="NCBI Taxonomy" id="2011161"/>
    <lineage>
        <taxon>Eukaryota</taxon>
        <taxon>Metazoa</taxon>
        <taxon>Ecdysozoa</taxon>
        <taxon>Nematoda</taxon>
        <taxon>Chromadorea</taxon>
        <taxon>Plectida</taxon>
        <taxon>Plectina</taxon>
        <taxon>Plectoidea</taxon>
        <taxon>Plectidae</taxon>
        <taxon>Plectus</taxon>
    </lineage>
</organism>
<proteinExistence type="predicted"/>
<dbReference type="AlphaFoldDB" id="A0A914WQ97"/>
<reference evidence="2" key="1">
    <citation type="submission" date="2022-11" db="UniProtKB">
        <authorList>
            <consortium name="WormBaseParasite"/>
        </authorList>
    </citation>
    <scope>IDENTIFICATION</scope>
</reference>
<dbReference type="InterPro" id="IPR011011">
    <property type="entry name" value="Znf_FYVE_PHD"/>
</dbReference>
<dbReference type="PANTHER" id="PTHR31424:SF3">
    <property type="entry name" value="RING-TYPE DOMAIN-CONTAINING PROTEIN"/>
    <property type="match status" value="1"/>
</dbReference>
<sequence>MLEEIKEAEQIIDDLRIKLTQTQALYDLFVTAQNSPSKSAKPCEGLICLPDASRAISEHSSDWVSCCECLRKYHFACEGIVMQKEIIASSDGAYWCIKCQDSDFLLPKMIDLTQKKALWVKGKLDESLESVANMKCEAAFMEDIVIRKSGPCAKGLIQALKQLGVDLHAYYTCSFVGNHMHKMLTDDGPSILADSLGDDSPDRDKYKKLFTGLGRIQQFFTADFLDDDRIEELEQCCEQFACDLKESLPNESVTPKMHFLTAHIPAFARRHRTLGLISEQPLESLHARINKLERQYSAYRDVERQMRMVAQELYIKSSVL</sequence>
<dbReference type="PANTHER" id="PTHR31424">
    <property type="entry name" value="PROTEIN CBG23806"/>
    <property type="match status" value="1"/>
</dbReference>
<dbReference type="WBParaSite" id="PSAMB.scaffold4527size14329.g24530.t1">
    <property type="protein sequence ID" value="PSAMB.scaffold4527size14329.g24530.t1"/>
    <property type="gene ID" value="PSAMB.scaffold4527size14329.g24530"/>
</dbReference>
<evidence type="ECO:0000313" key="1">
    <source>
        <dbReference type="Proteomes" id="UP000887566"/>
    </source>
</evidence>
<dbReference type="Proteomes" id="UP000887566">
    <property type="component" value="Unplaced"/>
</dbReference>
<name>A0A914WQ97_9BILA</name>
<protein>
    <submittedName>
        <fullName evidence="2">Zinc finger PHD-type domain-containing protein</fullName>
    </submittedName>
</protein>
<keyword evidence="1" id="KW-1185">Reference proteome</keyword>
<dbReference type="SUPFAM" id="SSF57903">
    <property type="entry name" value="FYVE/PHD zinc finger"/>
    <property type="match status" value="1"/>
</dbReference>
<evidence type="ECO:0000313" key="2">
    <source>
        <dbReference type="WBParaSite" id="PSAMB.scaffold4527size14329.g24530.t1"/>
    </source>
</evidence>
<accession>A0A914WQ97</accession>